<name>A0ABV3KUF8_STRGS</name>
<comment type="caution">
    <text evidence="2">The sequence shown here is derived from an EMBL/GenBank/DDBJ whole genome shotgun (WGS) entry which is preliminary data.</text>
</comment>
<protein>
    <submittedName>
        <fullName evidence="2">Uncharacterized protein</fullName>
    </submittedName>
</protein>
<keyword evidence="3" id="KW-1185">Reference proteome</keyword>
<dbReference type="EMBL" id="JBFAUJ010000009">
    <property type="protein sequence ID" value="MEV8462377.1"/>
    <property type="molecule type" value="Genomic_DNA"/>
</dbReference>
<reference evidence="2 3" key="1">
    <citation type="submission" date="2024-06" db="EMBL/GenBank/DDBJ databases">
        <title>The Natural Products Discovery Center: Release of the First 8490 Sequenced Strains for Exploring Actinobacteria Biosynthetic Diversity.</title>
        <authorList>
            <person name="Kalkreuter E."/>
            <person name="Kautsar S.A."/>
            <person name="Yang D."/>
            <person name="Bader C.D."/>
            <person name="Teijaro C.N."/>
            <person name="Fluegel L."/>
            <person name="Davis C.M."/>
            <person name="Simpson J.R."/>
            <person name="Lauterbach L."/>
            <person name="Steele A.D."/>
            <person name="Gui C."/>
            <person name="Meng S."/>
            <person name="Li G."/>
            <person name="Viehrig K."/>
            <person name="Ye F."/>
            <person name="Su P."/>
            <person name="Kiefer A.F."/>
            <person name="Nichols A."/>
            <person name="Cepeda A.J."/>
            <person name="Yan W."/>
            <person name="Fan B."/>
            <person name="Jiang Y."/>
            <person name="Adhikari A."/>
            <person name="Zheng C.-J."/>
            <person name="Schuster L."/>
            <person name="Cowan T.M."/>
            <person name="Smanski M.J."/>
            <person name="Chevrette M.G."/>
            <person name="De Carvalho L.P.S."/>
            <person name="Shen B."/>
        </authorList>
    </citation>
    <scope>NUCLEOTIDE SEQUENCE [LARGE SCALE GENOMIC DNA]</scope>
    <source>
        <strain evidence="2 3">NPDC052360</strain>
    </source>
</reference>
<dbReference type="Proteomes" id="UP001553148">
    <property type="component" value="Unassembled WGS sequence"/>
</dbReference>
<feature type="region of interest" description="Disordered" evidence="1">
    <location>
        <begin position="136"/>
        <end position="156"/>
    </location>
</feature>
<evidence type="ECO:0000256" key="1">
    <source>
        <dbReference type="SAM" id="MobiDB-lite"/>
    </source>
</evidence>
<evidence type="ECO:0000313" key="3">
    <source>
        <dbReference type="Proteomes" id="UP001553148"/>
    </source>
</evidence>
<dbReference type="RefSeq" id="WP_366504518.1">
    <property type="nucleotide sequence ID" value="NZ_JBFAUJ010000009.1"/>
</dbReference>
<accession>A0ABV3KUF8</accession>
<proteinExistence type="predicted"/>
<organism evidence="2 3">
    <name type="scientific">Streptomyces griseosporeus</name>
    <dbReference type="NCBI Taxonomy" id="1910"/>
    <lineage>
        <taxon>Bacteria</taxon>
        <taxon>Bacillati</taxon>
        <taxon>Actinomycetota</taxon>
        <taxon>Actinomycetes</taxon>
        <taxon>Kitasatosporales</taxon>
        <taxon>Streptomycetaceae</taxon>
        <taxon>Streptomyces</taxon>
    </lineage>
</organism>
<sequence>MSLSVITGEVIVTEYGTTAGDETARGHVSVAGLRARGWTPGMVRRLLGEPDLLRPNPVSPAAPRTRLYRLERVEAVERGEEFRAVSAAAARRSATAKAAAYRRRREVLIRIVAEPIEVPRLTPDRLTALAVEHRKRTLEEERRERPDRTAEPAGVEDLDRRTLDRWKVAYLRHQLSRYDELLDGLDGGTGRAGAEALLRRRVYEAIRKTYPDLAEECARQVSEPA</sequence>
<feature type="compositionally biased region" description="Basic and acidic residues" evidence="1">
    <location>
        <begin position="137"/>
        <end position="150"/>
    </location>
</feature>
<evidence type="ECO:0000313" key="2">
    <source>
        <dbReference type="EMBL" id="MEV8462377.1"/>
    </source>
</evidence>
<gene>
    <name evidence="2" type="ORF">AB0470_22815</name>
</gene>